<evidence type="ECO:0000256" key="8">
    <source>
        <dbReference type="ARBA" id="ARBA00022801"/>
    </source>
</evidence>
<dbReference type="Gene3D" id="3.40.630.10">
    <property type="entry name" value="Zn peptidases"/>
    <property type="match status" value="2"/>
</dbReference>
<dbReference type="CDD" id="cd03891">
    <property type="entry name" value="M20_DapE_proteobac"/>
    <property type="match status" value="1"/>
</dbReference>
<keyword evidence="8 15" id="KW-0378">Hydrolase</keyword>
<feature type="active site" description="Proton acceptor" evidence="15">
    <location>
        <position position="150"/>
    </location>
</feature>
<dbReference type="GO" id="GO:0019877">
    <property type="term" value="P:diaminopimelate biosynthetic process"/>
    <property type="evidence" value="ECO:0007669"/>
    <property type="project" value="UniProtKB-UniRule"/>
</dbReference>
<sequence length="391" mass="41253">MTTGTTGLFPADLALTDPVAVAQLLIRQPSVSPDPGESQQLLGAMLEQLGFEVTHLPFGEGAERTPNFFARLGTGGPHICYAGHTDVVPAGNAADWTHPPFAADIVDGVLYGRGACDMKGGIAACVAAIARRVQAGKGEGSISLLITGDEEGPATYGTQKVLEWMAVHGQIPDYCLVGEPTNPQTLGEMVKVGRRGSLNALITVEGTQGHVAYPHRADNPVHRLLAVLDALLATPLDHGSEYFEPSSLQVTSLDVGNTATNLIPARAQARLNIRFNDLHTGAALKGWIQTVCRLYAPKSRVDVSISGESFFAPPGKEMAVLQQAIKSVTGLDPKLDTGGGTSDARFIARYCPVAEFGLVGASIHKVDEHAAVADMEKLTRIYEAFLKGVGV</sequence>
<dbReference type="HAMAP" id="MF_01690">
    <property type="entry name" value="DapE"/>
    <property type="match status" value="1"/>
</dbReference>
<evidence type="ECO:0000313" key="18">
    <source>
        <dbReference type="EMBL" id="NHO38661.1"/>
    </source>
</evidence>
<dbReference type="PANTHER" id="PTHR43808:SF31">
    <property type="entry name" value="N-ACETYL-L-CITRULLINE DEACETYLASE"/>
    <property type="match status" value="1"/>
</dbReference>
<evidence type="ECO:0000256" key="4">
    <source>
        <dbReference type="ARBA" id="ARBA00011921"/>
    </source>
</evidence>
<dbReference type="InterPro" id="IPR050072">
    <property type="entry name" value="Peptidase_M20A"/>
</dbReference>
<accession>A0A0U5F2C5</accession>
<reference evidence="17" key="1">
    <citation type="submission" date="2014-09" db="EMBL/GenBank/DDBJ databases">
        <authorList>
            <person name="Magalhaes I.L.F."/>
            <person name="Oliveira U."/>
            <person name="Santos F.R."/>
            <person name="Vidigal T.H.D.A."/>
            <person name="Brescovit A.D."/>
            <person name="Santos A.J."/>
        </authorList>
    </citation>
    <scope>NUCLEOTIDE SEQUENCE</scope>
    <source>
        <strain evidence="17">LMG 23848T</strain>
    </source>
</reference>
<dbReference type="UniPathway" id="UPA00034">
    <property type="reaction ID" value="UER00021"/>
</dbReference>
<dbReference type="InterPro" id="IPR011650">
    <property type="entry name" value="Peptidase_M20_dimer"/>
</dbReference>
<evidence type="ECO:0000256" key="9">
    <source>
        <dbReference type="ARBA" id="ARBA00022833"/>
    </source>
</evidence>
<dbReference type="SUPFAM" id="SSF55031">
    <property type="entry name" value="Bacterial exopeptidase dimerisation domain"/>
    <property type="match status" value="1"/>
</dbReference>
<organism evidence="17 19">
    <name type="scientific">Acetobacter ghanensis</name>
    <dbReference type="NCBI Taxonomy" id="431306"/>
    <lineage>
        <taxon>Bacteria</taxon>
        <taxon>Pseudomonadati</taxon>
        <taxon>Pseudomonadota</taxon>
        <taxon>Alphaproteobacteria</taxon>
        <taxon>Acetobacterales</taxon>
        <taxon>Acetobacteraceae</taxon>
        <taxon>Acetobacter</taxon>
    </lineage>
</organism>
<dbReference type="GO" id="GO:0009089">
    <property type="term" value="P:lysine biosynthetic process via diaminopimelate"/>
    <property type="evidence" value="ECO:0007669"/>
    <property type="project" value="UniProtKB-UniRule"/>
</dbReference>
<feature type="binding site" evidence="15">
    <location>
        <position position="117"/>
    </location>
    <ligand>
        <name>Zn(2+)</name>
        <dbReference type="ChEBI" id="CHEBI:29105"/>
        <label>1</label>
    </ligand>
</feature>
<evidence type="ECO:0000313" key="17">
    <source>
        <dbReference type="EMBL" id="CEF55134.1"/>
    </source>
</evidence>
<dbReference type="GO" id="GO:0008270">
    <property type="term" value="F:zinc ion binding"/>
    <property type="evidence" value="ECO:0007669"/>
    <property type="project" value="UniProtKB-UniRule"/>
</dbReference>
<evidence type="ECO:0000256" key="15">
    <source>
        <dbReference type="HAMAP-Rule" id="MF_01690"/>
    </source>
</evidence>
<keyword evidence="20" id="KW-1185">Reference proteome</keyword>
<evidence type="ECO:0000256" key="6">
    <source>
        <dbReference type="ARBA" id="ARBA00022605"/>
    </source>
</evidence>
<feature type="binding site" evidence="15">
    <location>
        <position position="179"/>
    </location>
    <ligand>
        <name>Zn(2+)</name>
        <dbReference type="ChEBI" id="CHEBI:29105"/>
        <label>1</label>
    </ligand>
</feature>
<dbReference type="STRING" id="431306.AGA_1169"/>
<dbReference type="InterPro" id="IPR005941">
    <property type="entry name" value="DapE_proteobac"/>
</dbReference>
<dbReference type="EC" id="3.5.1.18" evidence="4 15"/>
<dbReference type="AlphaFoldDB" id="A0A0U5F2C5"/>
<dbReference type="EMBL" id="LN609302">
    <property type="protein sequence ID" value="CEF55134.1"/>
    <property type="molecule type" value="Genomic_DNA"/>
</dbReference>
<keyword evidence="7 15" id="KW-0479">Metal-binding</keyword>
<dbReference type="GO" id="GO:0006526">
    <property type="term" value="P:L-arginine biosynthetic process"/>
    <property type="evidence" value="ECO:0007669"/>
    <property type="project" value="TreeGrafter"/>
</dbReference>
<evidence type="ECO:0000256" key="11">
    <source>
        <dbReference type="ARBA" id="ARBA00023154"/>
    </source>
</evidence>
<evidence type="ECO:0000259" key="16">
    <source>
        <dbReference type="Pfam" id="PF07687"/>
    </source>
</evidence>
<keyword evidence="6 15" id="KW-0028">Amino-acid biosynthesis</keyword>
<dbReference type="EMBL" id="WOTE01000001">
    <property type="protein sequence ID" value="NHO38661.1"/>
    <property type="molecule type" value="Genomic_DNA"/>
</dbReference>
<dbReference type="GO" id="GO:0009014">
    <property type="term" value="F:succinyl-diaminopimelate desuccinylase activity"/>
    <property type="evidence" value="ECO:0007669"/>
    <property type="project" value="UniProtKB-UniRule"/>
</dbReference>
<reference evidence="19" key="2">
    <citation type="submission" date="2014-09" db="EMBL/GenBank/DDBJ databases">
        <authorList>
            <person name="Illeghems K.G."/>
        </authorList>
    </citation>
    <scope>NUCLEOTIDE SEQUENCE [LARGE SCALE GENOMIC DNA]</scope>
    <source>
        <strain evidence="19">LMG 23848T</strain>
    </source>
</reference>
<evidence type="ECO:0000313" key="20">
    <source>
        <dbReference type="Proteomes" id="UP000657200"/>
    </source>
</evidence>
<name>A0A0U5F2C5_9PROT</name>
<keyword evidence="12 15" id="KW-0170">Cobalt</keyword>
<feature type="domain" description="Peptidase M20 dimerisation" evidence="16">
    <location>
        <begin position="192"/>
        <end position="297"/>
    </location>
</feature>
<comment type="function">
    <text evidence="15">Catalyzes the hydrolysis of N-succinyl-L,L-diaminopimelic acid (SDAP), forming succinate and LL-2,6-diaminopimelate (DAP), an intermediate involved in the bacterial biosynthesis of lysine and meso-diaminopimelic acid, an essential component of bacterial cell walls.</text>
</comment>
<dbReference type="SUPFAM" id="SSF53187">
    <property type="entry name" value="Zn-dependent exopeptidases"/>
    <property type="match status" value="1"/>
</dbReference>
<evidence type="ECO:0000256" key="12">
    <source>
        <dbReference type="ARBA" id="ARBA00023285"/>
    </source>
</evidence>
<dbReference type="PROSITE" id="PS00759">
    <property type="entry name" value="ARGE_DAPE_CPG2_2"/>
    <property type="match status" value="1"/>
</dbReference>
<dbReference type="InterPro" id="IPR001261">
    <property type="entry name" value="ArgE/DapE_CS"/>
</dbReference>
<dbReference type="PATRIC" id="fig|431306.5.peg.1188"/>
<dbReference type="Proteomes" id="UP000657200">
    <property type="component" value="Unassembled WGS sequence"/>
</dbReference>
<comment type="similarity">
    <text evidence="2 15">Belongs to the peptidase M20A family. DapE subfamily.</text>
</comment>
<dbReference type="Pfam" id="PF01546">
    <property type="entry name" value="Peptidase_M20"/>
    <property type="match status" value="1"/>
</dbReference>
<feature type="binding site" evidence="15">
    <location>
        <position position="84"/>
    </location>
    <ligand>
        <name>Zn(2+)</name>
        <dbReference type="ChEBI" id="CHEBI:29105"/>
        <label>1</label>
    </ligand>
</feature>
<evidence type="ECO:0000313" key="19">
    <source>
        <dbReference type="Proteomes" id="UP000068250"/>
    </source>
</evidence>
<gene>
    <name evidence="15 17" type="primary">dapE</name>
    <name evidence="17" type="ORF">AGA_1169</name>
    <name evidence="18" type="ORF">GOB80_02990</name>
</gene>
<dbReference type="RefSeq" id="WP_059023341.1">
    <property type="nucleotide sequence ID" value="NZ_LN609302.1"/>
</dbReference>
<comment type="subunit">
    <text evidence="3 15">Homodimer.</text>
</comment>
<evidence type="ECO:0000256" key="3">
    <source>
        <dbReference type="ARBA" id="ARBA00011738"/>
    </source>
</evidence>
<feature type="binding site" evidence="15">
    <location>
        <position position="151"/>
    </location>
    <ligand>
        <name>Zn(2+)</name>
        <dbReference type="ChEBI" id="CHEBI:29105"/>
        <label>2</label>
    </ligand>
</feature>
<dbReference type="GO" id="GO:0008777">
    <property type="term" value="F:acetylornithine deacetylase activity"/>
    <property type="evidence" value="ECO:0007669"/>
    <property type="project" value="TreeGrafter"/>
</dbReference>
<keyword evidence="11 15" id="KW-0457">Lysine biosynthesis</keyword>
<evidence type="ECO:0000256" key="10">
    <source>
        <dbReference type="ARBA" id="ARBA00022915"/>
    </source>
</evidence>
<protein>
    <recommendedName>
        <fullName evidence="5 15">Succinyl-diaminopimelate desuccinylase</fullName>
        <shortName evidence="15">SDAP desuccinylase</shortName>
        <ecNumber evidence="4 15">3.5.1.18</ecNumber>
    </recommendedName>
    <alternativeName>
        <fullName evidence="13 15">N-succinyl-LL-2,6-diaminoheptanedioate amidohydrolase</fullName>
    </alternativeName>
</protein>
<evidence type="ECO:0000256" key="2">
    <source>
        <dbReference type="ARBA" id="ARBA00006746"/>
    </source>
</evidence>
<comment type="cofactor">
    <cofactor evidence="15">
        <name>Zn(2+)</name>
        <dbReference type="ChEBI" id="CHEBI:29105"/>
    </cofactor>
    <cofactor evidence="15">
        <name>Co(2+)</name>
        <dbReference type="ChEBI" id="CHEBI:48828"/>
    </cofactor>
    <text evidence="15">Binds 2 Zn(2+) or Co(2+) ions per subunit.</text>
</comment>
<evidence type="ECO:0000256" key="13">
    <source>
        <dbReference type="ARBA" id="ARBA00031891"/>
    </source>
</evidence>
<dbReference type="NCBIfam" id="NF009557">
    <property type="entry name" value="PRK13009.1"/>
    <property type="match status" value="1"/>
</dbReference>
<dbReference type="InterPro" id="IPR036264">
    <property type="entry name" value="Bact_exopeptidase_dim_dom"/>
</dbReference>
<dbReference type="OrthoDB" id="9809784at2"/>
<keyword evidence="9 15" id="KW-0862">Zinc</keyword>
<feature type="binding site" evidence="15">
    <location>
        <position position="364"/>
    </location>
    <ligand>
        <name>Zn(2+)</name>
        <dbReference type="ChEBI" id="CHEBI:29105"/>
        <label>2</label>
    </ligand>
</feature>
<dbReference type="InterPro" id="IPR002933">
    <property type="entry name" value="Peptidase_M20"/>
</dbReference>
<evidence type="ECO:0000256" key="1">
    <source>
        <dbReference type="ARBA" id="ARBA00005130"/>
    </source>
</evidence>
<feature type="binding site" evidence="15">
    <location>
        <position position="117"/>
    </location>
    <ligand>
        <name>Zn(2+)</name>
        <dbReference type="ChEBI" id="CHEBI:29105"/>
        <label>2</label>
    </ligand>
</feature>
<proteinExistence type="inferred from homology"/>
<dbReference type="NCBIfam" id="TIGR01246">
    <property type="entry name" value="dapE_proteo"/>
    <property type="match status" value="1"/>
</dbReference>
<evidence type="ECO:0000256" key="5">
    <source>
        <dbReference type="ARBA" id="ARBA00022391"/>
    </source>
</evidence>
<dbReference type="Proteomes" id="UP000068250">
    <property type="component" value="Chromosome I"/>
</dbReference>
<keyword evidence="10 15" id="KW-0220">Diaminopimelate biosynthesis</keyword>
<comment type="pathway">
    <text evidence="1 15">Amino-acid biosynthesis; L-lysine biosynthesis via DAP pathway; LL-2,6-diaminopimelate from (S)-tetrahydrodipicolinate (succinylase route): step 3/3.</text>
</comment>
<dbReference type="GO" id="GO:0050897">
    <property type="term" value="F:cobalt ion binding"/>
    <property type="evidence" value="ECO:0007669"/>
    <property type="project" value="UniProtKB-UniRule"/>
</dbReference>
<comment type="catalytic activity">
    <reaction evidence="14 15">
        <text>N-succinyl-(2S,6S)-2,6-diaminopimelate + H2O = (2S,6S)-2,6-diaminopimelate + succinate</text>
        <dbReference type="Rhea" id="RHEA:22608"/>
        <dbReference type="ChEBI" id="CHEBI:15377"/>
        <dbReference type="ChEBI" id="CHEBI:30031"/>
        <dbReference type="ChEBI" id="CHEBI:57609"/>
        <dbReference type="ChEBI" id="CHEBI:58087"/>
        <dbReference type="EC" id="3.5.1.18"/>
    </reaction>
</comment>
<dbReference type="Pfam" id="PF07687">
    <property type="entry name" value="M20_dimer"/>
    <property type="match status" value="1"/>
</dbReference>
<evidence type="ECO:0000256" key="14">
    <source>
        <dbReference type="ARBA" id="ARBA00051301"/>
    </source>
</evidence>
<evidence type="ECO:0000256" key="7">
    <source>
        <dbReference type="ARBA" id="ARBA00022723"/>
    </source>
</evidence>
<feature type="active site" evidence="15">
    <location>
        <position position="86"/>
    </location>
</feature>
<reference evidence="18 20" key="3">
    <citation type="journal article" date="2020" name="Int. J. Syst. Evol. Microbiol.">
        <title>Novel acetic acid bacteria from cider fermentations: Acetobacter conturbans sp. nov. and Acetobacter fallax sp. nov.</title>
        <authorList>
            <person name="Sombolestani A.S."/>
            <person name="Cleenwerck I."/>
            <person name="Cnockaert M."/>
            <person name="Borremans W."/>
            <person name="Wieme A.D."/>
            <person name="De Vuyst L."/>
            <person name="Vandamme P."/>
        </authorList>
    </citation>
    <scope>NUCLEOTIDE SEQUENCE [LARGE SCALE GENOMIC DNA]</scope>
    <source>
        <strain evidence="18 20">LMG 23848</strain>
    </source>
</reference>
<dbReference type="PANTHER" id="PTHR43808">
    <property type="entry name" value="ACETYLORNITHINE DEACETYLASE"/>
    <property type="match status" value="1"/>
</dbReference>